<keyword evidence="3" id="KW-1185">Reference proteome</keyword>
<reference evidence="2" key="1">
    <citation type="submission" date="2022-10" db="EMBL/GenBank/DDBJ databases">
        <authorList>
            <person name="Koch H."/>
        </authorList>
    </citation>
    <scope>NUCLEOTIDE SEQUENCE</scope>
    <source>
        <strain evidence="2">DNF</strain>
    </source>
</reference>
<protein>
    <submittedName>
        <fullName evidence="2">Uncharacterized protein</fullName>
    </submittedName>
</protein>
<gene>
    <name evidence="2" type="ORF">DNFV4_02647</name>
</gene>
<proteinExistence type="predicted"/>
<evidence type="ECO:0000313" key="3">
    <source>
        <dbReference type="Proteomes" id="UP001179121"/>
    </source>
</evidence>
<dbReference type="EMBL" id="OX365700">
    <property type="protein sequence ID" value="CAI4032219.1"/>
    <property type="molecule type" value="Genomic_DNA"/>
</dbReference>
<evidence type="ECO:0000256" key="1">
    <source>
        <dbReference type="SAM" id="Coils"/>
    </source>
</evidence>
<organism evidence="2 3">
    <name type="scientific">Nitrospira tepida</name>
    <dbReference type="NCBI Taxonomy" id="2973512"/>
    <lineage>
        <taxon>Bacteria</taxon>
        <taxon>Pseudomonadati</taxon>
        <taxon>Nitrospirota</taxon>
        <taxon>Nitrospiria</taxon>
        <taxon>Nitrospirales</taxon>
        <taxon>Nitrospiraceae</taxon>
        <taxon>Nitrospira</taxon>
    </lineage>
</organism>
<dbReference type="RefSeq" id="WP_289268959.1">
    <property type="nucleotide sequence ID" value="NZ_OX365700.1"/>
</dbReference>
<sequence>MGRLQIDHLKSFQSGRRRRGAFALWGLSAWLLFGVTSVQAGESSIPWECTGYEGPAQTRCLQAYIEVQREKIGKLEEELRDQQGALGRLRDQVDRQAAATADLQRSLEDRPPVVSPGPYGYVPFGYAYYGYASVVPPIGFGLYIGRPWLYGPSSFYRPYLWGPPYFGPRYRYWGRRW</sequence>
<dbReference type="Proteomes" id="UP001179121">
    <property type="component" value="Chromosome"/>
</dbReference>
<accession>A0AA86N046</accession>
<dbReference type="KEGG" id="nti:DNFV4_02647"/>
<name>A0AA86N046_9BACT</name>
<dbReference type="AlphaFoldDB" id="A0AA86N046"/>
<keyword evidence="1" id="KW-0175">Coiled coil</keyword>
<feature type="coiled-coil region" evidence="1">
    <location>
        <begin position="65"/>
        <end position="92"/>
    </location>
</feature>
<evidence type="ECO:0000313" key="2">
    <source>
        <dbReference type="EMBL" id="CAI4032219.1"/>
    </source>
</evidence>